<dbReference type="EMBL" id="JANAVB010021983">
    <property type="protein sequence ID" value="KAJ6824636.1"/>
    <property type="molecule type" value="Genomic_DNA"/>
</dbReference>
<dbReference type="PANTHER" id="PTHR47150:SF5">
    <property type="entry name" value="OS07G0546750 PROTEIN"/>
    <property type="match status" value="1"/>
</dbReference>
<dbReference type="Proteomes" id="UP001140949">
    <property type="component" value="Unassembled WGS sequence"/>
</dbReference>
<protein>
    <submittedName>
        <fullName evidence="1">Nuclease HARBI1</fullName>
    </submittedName>
</protein>
<organism evidence="1 2">
    <name type="scientific">Iris pallida</name>
    <name type="common">Sweet iris</name>
    <dbReference type="NCBI Taxonomy" id="29817"/>
    <lineage>
        <taxon>Eukaryota</taxon>
        <taxon>Viridiplantae</taxon>
        <taxon>Streptophyta</taxon>
        <taxon>Embryophyta</taxon>
        <taxon>Tracheophyta</taxon>
        <taxon>Spermatophyta</taxon>
        <taxon>Magnoliopsida</taxon>
        <taxon>Liliopsida</taxon>
        <taxon>Asparagales</taxon>
        <taxon>Iridaceae</taxon>
        <taxon>Iridoideae</taxon>
        <taxon>Irideae</taxon>
        <taxon>Iris</taxon>
    </lineage>
</organism>
<dbReference type="Pfam" id="PF04827">
    <property type="entry name" value="Plant_tran"/>
    <property type="match status" value="1"/>
</dbReference>
<reference evidence="1" key="2">
    <citation type="submission" date="2023-04" db="EMBL/GenBank/DDBJ databases">
        <authorList>
            <person name="Bruccoleri R.E."/>
            <person name="Oakeley E.J."/>
            <person name="Faust A.-M."/>
            <person name="Dessus-Babus S."/>
            <person name="Altorfer M."/>
            <person name="Burckhardt D."/>
            <person name="Oertli M."/>
            <person name="Naumann U."/>
            <person name="Petersen F."/>
            <person name="Wong J."/>
        </authorList>
    </citation>
    <scope>NUCLEOTIDE SEQUENCE</scope>
    <source>
        <strain evidence="1">GSM-AAB239-AS_SAM_17_03QT</strain>
        <tissue evidence="1">Leaf</tissue>
    </source>
</reference>
<reference evidence="1" key="1">
    <citation type="journal article" date="2023" name="GigaByte">
        <title>Genome assembly of the bearded iris, Iris pallida Lam.</title>
        <authorList>
            <person name="Bruccoleri R.E."/>
            <person name="Oakeley E.J."/>
            <person name="Faust A.M.E."/>
            <person name="Altorfer M."/>
            <person name="Dessus-Babus S."/>
            <person name="Burckhardt D."/>
            <person name="Oertli M."/>
            <person name="Naumann U."/>
            <person name="Petersen F."/>
            <person name="Wong J."/>
        </authorList>
    </citation>
    <scope>NUCLEOTIDE SEQUENCE</scope>
    <source>
        <strain evidence="1">GSM-AAB239-AS_SAM_17_03QT</strain>
    </source>
</reference>
<accession>A0AAX6G7B1</accession>
<evidence type="ECO:0000313" key="2">
    <source>
        <dbReference type="Proteomes" id="UP001140949"/>
    </source>
</evidence>
<dbReference type="PANTHER" id="PTHR47150">
    <property type="entry name" value="OS12G0169200 PROTEIN"/>
    <property type="match status" value="1"/>
</dbReference>
<gene>
    <name evidence="1" type="ORF">M6B38_381645</name>
</gene>
<dbReference type="InterPro" id="IPR006912">
    <property type="entry name" value="Harbinger_derived_prot"/>
</dbReference>
<evidence type="ECO:0000313" key="1">
    <source>
        <dbReference type="EMBL" id="KAJ6824636.1"/>
    </source>
</evidence>
<dbReference type="AlphaFoldDB" id="A0AAX6G7B1"/>
<name>A0AAX6G7B1_IRIPA</name>
<keyword evidence="2" id="KW-1185">Reference proteome</keyword>
<sequence length="122" mass="13983">MLEKVLSSNHRSVRRRIFEASYTRRHCKTAKKRRRRGFPGMLGSLDCMHWAWKNCPTAWAGHYSGRHGGPTIILEAVASYDLWIWHAYFGLPGSNNDINVLQSSNLFDELAQGKLLLLIIQS</sequence>
<comment type="caution">
    <text evidence="1">The sequence shown here is derived from an EMBL/GenBank/DDBJ whole genome shotgun (WGS) entry which is preliminary data.</text>
</comment>
<proteinExistence type="predicted"/>